<keyword evidence="1 3" id="KW-0413">Isomerase</keyword>
<keyword evidence="4" id="KW-1185">Reference proteome</keyword>
<sequence length="108" mass="11733">MIIRAILHGGNVTHPHGTGDKSIYGEKFDENFIWEHSGPGILSMANAGPNTNGPQCFTGTAKTQPLGGRQVVFGRVKVGMNIVEAMQCFGFKNGKTSRNIAMADWEQR</sequence>
<dbReference type="PANTHER" id="PTHR11071">
    <property type="entry name" value="PEPTIDYL-PROLYL CIS-TRANS ISOMERASE"/>
    <property type="match status" value="1"/>
</dbReference>
<comment type="catalytic activity">
    <reaction evidence="1">
        <text>[protein]-peptidylproline (omega=180) = [protein]-peptidylproline (omega=0)</text>
        <dbReference type="Rhea" id="RHEA:16237"/>
        <dbReference type="Rhea" id="RHEA-COMP:10747"/>
        <dbReference type="Rhea" id="RHEA-COMP:10748"/>
        <dbReference type="ChEBI" id="CHEBI:83833"/>
        <dbReference type="ChEBI" id="CHEBI:83834"/>
        <dbReference type="EC" id="5.2.1.8"/>
    </reaction>
</comment>
<dbReference type="GO" id="GO:0003755">
    <property type="term" value="F:peptidyl-prolyl cis-trans isomerase activity"/>
    <property type="evidence" value="ECO:0007669"/>
    <property type="project" value="UniProtKB-UniRule"/>
</dbReference>
<evidence type="ECO:0000313" key="3">
    <source>
        <dbReference type="EMBL" id="ELW63724.1"/>
    </source>
</evidence>
<comment type="function">
    <text evidence="1">PPIases accelerate the folding of proteins. It catalyzes the cis-trans isomerization of proline imidic peptide bonds in oligopeptides.</text>
</comment>
<keyword evidence="1" id="KW-0697">Rotamase</keyword>
<dbReference type="InParanoid" id="L9KMK7"/>
<dbReference type="SUPFAM" id="SSF50891">
    <property type="entry name" value="Cyclophilin-like"/>
    <property type="match status" value="1"/>
</dbReference>
<dbReference type="PRINTS" id="PR00153">
    <property type="entry name" value="CSAPPISMRASE"/>
</dbReference>
<dbReference type="InterPro" id="IPR029000">
    <property type="entry name" value="Cyclophilin-like_dom_sf"/>
</dbReference>
<proteinExistence type="inferred from homology"/>
<evidence type="ECO:0000313" key="4">
    <source>
        <dbReference type="Proteomes" id="UP000011518"/>
    </source>
</evidence>
<accession>L9KMK7</accession>
<reference evidence="4" key="1">
    <citation type="submission" date="2012-07" db="EMBL/GenBank/DDBJ databases">
        <title>Genome of the Chinese tree shrew, a rising model animal genetically related to primates.</title>
        <authorList>
            <person name="Zhang G."/>
            <person name="Fan Y."/>
            <person name="Yao Y."/>
            <person name="Huang Z."/>
        </authorList>
    </citation>
    <scope>NUCLEOTIDE SEQUENCE [LARGE SCALE GENOMIC DNA]</scope>
</reference>
<reference evidence="4" key="2">
    <citation type="journal article" date="2013" name="Nat. Commun.">
        <title>Genome of the Chinese tree shrew.</title>
        <authorList>
            <person name="Fan Y."/>
            <person name="Huang Z.Y."/>
            <person name="Cao C.C."/>
            <person name="Chen C.S."/>
            <person name="Chen Y.X."/>
            <person name="Fan D.D."/>
            <person name="He J."/>
            <person name="Hou H.L."/>
            <person name="Hu L."/>
            <person name="Hu X.T."/>
            <person name="Jiang X.T."/>
            <person name="Lai R."/>
            <person name="Lang Y.S."/>
            <person name="Liang B."/>
            <person name="Liao S.G."/>
            <person name="Mu D."/>
            <person name="Ma Y.Y."/>
            <person name="Niu Y.Y."/>
            <person name="Sun X.Q."/>
            <person name="Xia J.Q."/>
            <person name="Xiao J."/>
            <person name="Xiong Z.Q."/>
            <person name="Xu L."/>
            <person name="Yang L."/>
            <person name="Zhang Y."/>
            <person name="Zhao W."/>
            <person name="Zhao X.D."/>
            <person name="Zheng Y.T."/>
            <person name="Zhou J.M."/>
            <person name="Zhu Y.B."/>
            <person name="Zhang G.J."/>
            <person name="Wang J."/>
            <person name="Yao Y.G."/>
        </authorList>
    </citation>
    <scope>NUCLEOTIDE SEQUENCE [LARGE SCALE GENOMIC DNA]</scope>
</reference>
<name>L9KMK7_TUPCH</name>
<feature type="domain" description="PPIase cyclophilin-type" evidence="2">
    <location>
        <begin position="1"/>
        <end position="107"/>
    </location>
</feature>
<comment type="similarity">
    <text evidence="1">Belongs to the cyclophilin-type PPIase family.</text>
</comment>
<dbReference type="EC" id="5.2.1.8" evidence="1"/>
<dbReference type="GO" id="GO:0016018">
    <property type="term" value="F:cyclosporin A binding"/>
    <property type="evidence" value="ECO:0007669"/>
    <property type="project" value="TreeGrafter"/>
</dbReference>
<dbReference type="Gene3D" id="2.40.100.10">
    <property type="entry name" value="Cyclophilin-like"/>
    <property type="match status" value="1"/>
</dbReference>
<organism evidence="3 4">
    <name type="scientific">Tupaia chinensis</name>
    <name type="common">Chinese tree shrew</name>
    <name type="synonym">Tupaia belangeri chinensis</name>
    <dbReference type="NCBI Taxonomy" id="246437"/>
    <lineage>
        <taxon>Eukaryota</taxon>
        <taxon>Metazoa</taxon>
        <taxon>Chordata</taxon>
        <taxon>Craniata</taxon>
        <taxon>Vertebrata</taxon>
        <taxon>Euteleostomi</taxon>
        <taxon>Mammalia</taxon>
        <taxon>Eutheria</taxon>
        <taxon>Euarchontoglires</taxon>
        <taxon>Scandentia</taxon>
        <taxon>Tupaiidae</taxon>
        <taxon>Tupaia</taxon>
    </lineage>
</organism>
<dbReference type="Pfam" id="PF00160">
    <property type="entry name" value="Pro_isomerase"/>
    <property type="match status" value="1"/>
</dbReference>
<dbReference type="Proteomes" id="UP000011518">
    <property type="component" value="Unassembled WGS sequence"/>
</dbReference>
<dbReference type="AlphaFoldDB" id="L9KMK7"/>
<gene>
    <name evidence="3" type="ORF">TREES_T100009964</name>
</gene>
<dbReference type="GO" id="GO:0006457">
    <property type="term" value="P:protein folding"/>
    <property type="evidence" value="ECO:0007669"/>
    <property type="project" value="TreeGrafter"/>
</dbReference>
<dbReference type="EMBL" id="KB320764">
    <property type="protein sequence ID" value="ELW63724.1"/>
    <property type="molecule type" value="Genomic_DNA"/>
</dbReference>
<dbReference type="GO" id="GO:0005737">
    <property type="term" value="C:cytoplasm"/>
    <property type="evidence" value="ECO:0007669"/>
    <property type="project" value="TreeGrafter"/>
</dbReference>
<dbReference type="InterPro" id="IPR002130">
    <property type="entry name" value="Cyclophilin-type_PPIase_dom"/>
</dbReference>
<dbReference type="PANTHER" id="PTHR11071:SF548">
    <property type="entry name" value="PEPTIDYL-PROLYL CIS-TRANS ISOMERASE"/>
    <property type="match status" value="1"/>
</dbReference>
<protein>
    <recommendedName>
        <fullName evidence="1">Peptidyl-prolyl cis-trans isomerase</fullName>
        <shortName evidence="1">PPIase</shortName>
        <ecNumber evidence="1">5.2.1.8</ecNumber>
    </recommendedName>
</protein>
<dbReference type="STRING" id="246437.L9KMK7"/>
<evidence type="ECO:0000256" key="1">
    <source>
        <dbReference type="RuleBase" id="RU363019"/>
    </source>
</evidence>
<dbReference type="PROSITE" id="PS50072">
    <property type="entry name" value="CSA_PPIASE_2"/>
    <property type="match status" value="1"/>
</dbReference>
<evidence type="ECO:0000259" key="2">
    <source>
        <dbReference type="PROSITE" id="PS50072"/>
    </source>
</evidence>